<dbReference type="InterPro" id="IPR036388">
    <property type="entry name" value="WH-like_DNA-bd_sf"/>
</dbReference>
<evidence type="ECO:0000313" key="7">
    <source>
        <dbReference type="Proteomes" id="UP000033092"/>
    </source>
</evidence>
<dbReference type="RefSeq" id="WP_048173959.1">
    <property type="nucleotide sequence ID" value="NZ_CP009507.1"/>
</dbReference>
<keyword evidence="3 5" id="KW-0687">Ribonucleoprotein</keyword>
<dbReference type="PANTHER" id="PTHR11710:SF0">
    <property type="entry name" value="40S RIBOSOMAL PROTEIN S19"/>
    <property type="match status" value="1"/>
</dbReference>
<dbReference type="PATRIC" id="fig|1434119.4.peg.4502"/>
<dbReference type="AlphaFoldDB" id="A0A0E3LBQ1"/>
<dbReference type="GeneID" id="24862464"/>
<keyword evidence="2 5" id="KW-0689">Ribosomal protein</keyword>
<evidence type="ECO:0000313" key="6">
    <source>
        <dbReference type="EMBL" id="AKB34161.1"/>
    </source>
</evidence>
<comment type="similarity">
    <text evidence="1 5">Belongs to the eukaryotic ribosomal protein eS19 family.</text>
</comment>
<proteinExistence type="inferred from homology"/>
<evidence type="ECO:0000256" key="1">
    <source>
        <dbReference type="ARBA" id="ARBA00010014"/>
    </source>
</evidence>
<dbReference type="Pfam" id="PF01090">
    <property type="entry name" value="Ribosomal_S19e"/>
    <property type="match status" value="1"/>
</dbReference>
<dbReference type="GO" id="GO:0006412">
    <property type="term" value="P:translation"/>
    <property type="evidence" value="ECO:0007669"/>
    <property type="project" value="UniProtKB-UniRule"/>
</dbReference>
<reference evidence="6 7" key="1">
    <citation type="submission" date="2014-07" db="EMBL/GenBank/DDBJ databases">
        <title>Methanogenic archaea and the global carbon cycle.</title>
        <authorList>
            <person name="Henriksen J.R."/>
            <person name="Luke J."/>
            <person name="Reinhart S."/>
            <person name="Benedict M.N."/>
            <person name="Youngblut N.D."/>
            <person name="Metcalf M.E."/>
            <person name="Whitaker R.J."/>
            <person name="Metcalf W.W."/>
        </authorList>
    </citation>
    <scope>NUCLEOTIDE SEQUENCE [LARGE SCALE GENOMIC DNA]</scope>
    <source>
        <strain evidence="6 7">HI350</strain>
    </source>
</reference>
<dbReference type="SUPFAM" id="SSF46785">
    <property type="entry name" value="Winged helix' DNA-binding domain"/>
    <property type="match status" value="1"/>
</dbReference>
<dbReference type="SMART" id="SM01413">
    <property type="entry name" value="Ribosomal_S19e"/>
    <property type="match status" value="1"/>
</dbReference>
<comment type="function">
    <text evidence="5">May be involved in maturation of the 30S ribosomal subunit.</text>
</comment>
<dbReference type="GeneID" id="41607659"/>
<dbReference type="Gene3D" id="1.10.10.10">
    <property type="entry name" value="Winged helix-like DNA-binding domain superfamily/Winged helix DNA-binding domain"/>
    <property type="match status" value="1"/>
</dbReference>
<accession>A0A0E3LBQ1</accession>
<gene>
    <name evidence="5" type="primary">rps19e</name>
    <name evidence="6" type="ORF">MSSIH_3471</name>
</gene>
<dbReference type="EMBL" id="CP009507">
    <property type="protein sequence ID" value="AKB34161.1"/>
    <property type="molecule type" value="Genomic_DNA"/>
</dbReference>
<evidence type="ECO:0000256" key="3">
    <source>
        <dbReference type="ARBA" id="ARBA00023274"/>
    </source>
</evidence>
<dbReference type="KEGG" id="msz:MSSIH_3471"/>
<evidence type="ECO:0000256" key="5">
    <source>
        <dbReference type="HAMAP-Rule" id="MF_01474"/>
    </source>
</evidence>
<dbReference type="FunFam" id="1.10.10.10:FF:000449">
    <property type="entry name" value="30S ribosomal protein S19e"/>
    <property type="match status" value="1"/>
</dbReference>
<dbReference type="PANTHER" id="PTHR11710">
    <property type="entry name" value="40S RIBOSOMAL PROTEIN S19"/>
    <property type="match status" value="1"/>
</dbReference>
<dbReference type="InterPro" id="IPR036390">
    <property type="entry name" value="WH_DNA-bd_sf"/>
</dbReference>
<dbReference type="GO" id="GO:0022627">
    <property type="term" value="C:cytosolic small ribosomal subunit"/>
    <property type="evidence" value="ECO:0007669"/>
    <property type="project" value="TreeGrafter"/>
</dbReference>
<dbReference type="NCBIfam" id="NF006811">
    <property type="entry name" value="PRK09333.1"/>
    <property type="match status" value="1"/>
</dbReference>
<dbReference type="HAMAP" id="MF_01474">
    <property type="entry name" value="Ribosomal_eS19"/>
    <property type="match status" value="1"/>
</dbReference>
<dbReference type="GO" id="GO:0003735">
    <property type="term" value="F:structural constituent of ribosome"/>
    <property type="evidence" value="ECO:0007669"/>
    <property type="project" value="InterPro"/>
</dbReference>
<sequence length="149" mass="16530">MTTVFDVPAMEMIEKLAGILKENDKIVPPEWAGNVKTGVHKELPPINDDWWYIRCAAVLRKIYTDGPIGIERLRSVYGGKKDNGSKPFHKAKGSGSVARKTVQQLEAAGFLQKVKDGRTVSAKGRSMVDNAAHELKLELVEKIPELAKY</sequence>
<dbReference type="InterPro" id="IPR027548">
    <property type="entry name" value="Ribosomal_eS19_archaeal"/>
</dbReference>
<evidence type="ECO:0000256" key="4">
    <source>
        <dbReference type="ARBA" id="ARBA00035143"/>
    </source>
</evidence>
<dbReference type="Proteomes" id="UP000033092">
    <property type="component" value="Chromosome"/>
</dbReference>
<comment type="subunit">
    <text evidence="5">Part of the 30S ribosomal subunit.</text>
</comment>
<dbReference type="HOGENOM" id="CLU_108559_1_0_2"/>
<name>A0A0E3LBQ1_9EURY</name>
<dbReference type="GO" id="GO:0000028">
    <property type="term" value="P:ribosomal small subunit assembly"/>
    <property type="evidence" value="ECO:0007669"/>
    <property type="project" value="TreeGrafter"/>
</dbReference>
<organism evidence="6 7">
    <name type="scientific">Methanosarcina siciliae HI350</name>
    <dbReference type="NCBI Taxonomy" id="1434119"/>
    <lineage>
        <taxon>Archaea</taxon>
        <taxon>Methanobacteriati</taxon>
        <taxon>Methanobacteriota</taxon>
        <taxon>Stenosarchaea group</taxon>
        <taxon>Methanomicrobia</taxon>
        <taxon>Methanosarcinales</taxon>
        <taxon>Methanosarcinaceae</taxon>
        <taxon>Methanosarcina</taxon>
    </lineage>
</organism>
<dbReference type="InterPro" id="IPR001266">
    <property type="entry name" value="Ribosomal_eS19"/>
</dbReference>
<dbReference type="GO" id="GO:0003723">
    <property type="term" value="F:RNA binding"/>
    <property type="evidence" value="ECO:0007669"/>
    <property type="project" value="TreeGrafter"/>
</dbReference>
<evidence type="ECO:0000256" key="2">
    <source>
        <dbReference type="ARBA" id="ARBA00022980"/>
    </source>
</evidence>
<protein>
    <recommendedName>
        <fullName evidence="4 5">Small ribosomal subunit protein eS19</fullName>
    </recommendedName>
</protein>